<dbReference type="EnsemblMetazoa" id="GPAI032455-RA">
    <property type="protein sequence ID" value="GPAI032455-PA"/>
    <property type="gene ID" value="GPAI032455"/>
</dbReference>
<reference evidence="2" key="2">
    <citation type="submission" date="2020-05" db="UniProtKB">
        <authorList>
            <consortium name="EnsemblMetazoa"/>
        </authorList>
    </citation>
    <scope>IDENTIFICATION</scope>
    <source>
        <strain evidence="2">IAEA</strain>
    </source>
</reference>
<dbReference type="STRING" id="7398.A0A1B0A2H4"/>
<evidence type="ECO:0000256" key="1">
    <source>
        <dbReference type="SAM" id="SignalP"/>
    </source>
</evidence>
<feature type="chain" id="PRO_5008403411" evidence="1">
    <location>
        <begin position="21"/>
        <end position="268"/>
    </location>
</feature>
<dbReference type="VEuPathDB" id="VectorBase:GPAI032455"/>
<keyword evidence="3" id="KW-1185">Reference proteome</keyword>
<protein>
    <submittedName>
        <fullName evidence="2">Uncharacterized protein</fullName>
    </submittedName>
</protein>
<keyword evidence="1" id="KW-0732">Signal</keyword>
<proteinExistence type="predicted"/>
<accession>A0A1B0A2H4</accession>
<dbReference type="AlphaFoldDB" id="A0A1B0A2H4"/>
<feature type="signal peptide" evidence="1">
    <location>
        <begin position="1"/>
        <end position="20"/>
    </location>
</feature>
<dbReference type="GO" id="GO:0008475">
    <property type="term" value="F:procollagen-lysine 5-dioxygenase activity"/>
    <property type="evidence" value="ECO:0007669"/>
    <property type="project" value="TreeGrafter"/>
</dbReference>
<dbReference type="GO" id="GO:0005783">
    <property type="term" value="C:endoplasmic reticulum"/>
    <property type="evidence" value="ECO:0007669"/>
    <property type="project" value="TreeGrafter"/>
</dbReference>
<evidence type="ECO:0000313" key="2">
    <source>
        <dbReference type="EnsemblMetazoa" id="GPAI032455-PA"/>
    </source>
</evidence>
<evidence type="ECO:0000313" key="3">
    <source>
        <dbReference type="Proteomes" id="UP000092445"/>
    </source>
</evidence>
<dbReference type="Proteomes" id="UP000092445">
    <property type="component" value="Unassembled WGS sequence"/>
</dbReference>
<sequence length="268" mass="31395">MLVFLAFLVVSGVLVSATESETIVIDSSGSFVFIAQHSSSILFIKKTCWPIANLSWQRSFALYQSWETYQCYSARLYVLVQQFAICNISYRRYSSEAIKTDLRINLDEQNEQMKMNHSKEQMLHSPINLKRYENHLVNMSFFQVAPANGIHGKKDFNLFTKYLSKTCAGNCFMLCRKFRIKLQEHRLPAVTLAIIINVPVPFFDAFLKNIERLNYPKKQMHLFIYNGAKFHDAAVRFFYKCWQNKYKSSNMISSTHQWNEQEGRQRAM</sequence>
<organism evidence="2 3">
    <name type="scientific">Glossina pallidipes</name>
    <name type="common">Tsetse fly</name>
    <dbReference type="NCBI Taxonomy" id="7398"/>
    <lineage>
        <taxon>Eukaryota</taxon>
        <taxon>Metazoa</taxon>
        <taxon>Ecdysozoa</taxon>
        <taxon>Arthropoda</taxon>
        <taxon>Hexapoda</taxon>
        <taxon>Insecta</taxon>
        <taxon>Pterygota</taxon>
        <taxon>Neoptera</taxon>
        <taxon>Endopterygota</taxon>
        <taxon>Diptera</taxon>
        <taxon>Brachycera</taxon>
        <taxon>Muscomorpha</taxon>
        <taxon>Hippoboscoidea</taxon>
        <taxon>Glossinidae</taxon>
        <taxon>Glossina</taxon>
    </lineage>
</organism>
<reference evidence="3" key="1">
    <citation type="submission" date="2014-03" db="EMBL/GenBank/DDBJ databases">
        <authorList>
            <person name="Aksoy S."/>
            <person name="Warren W."/>
            <person name="Wilson R.K."/>
        </authorList>
    </citation>
    <scope>NUCLEOTIDE SEQUENCE [LARGE SCALE GENOMIC DNA]</scope>
    <source>
        <strain evidence="3">IAEA</strain>
    </source>
</reference>
<dbReference type="PANTHER" id="PTHR10730:SF45">
    <property type="entry name" value="PROCOLLAGEN-LYSINE,2-OXOGLUTARATE 5-DIOXYGENASE"/>
    <property type="match status" value="1"/>
</dbReference>
<name>A0A1B0A2H4_GLOPL</name>
<dbReference type="PANTHER" id="PTHR10730">
    <property type="entry name" value="PROCOLLAGEN-LYSINE,2-OXOGLUTARATE 5-DIOXYGENASE/GLYCOSYLTRANSFERASE 25 FAMILY MEMBER"/>
    <property type="match status" value="1"/>
</dbReference>
<dbReference type="InterPro" id="IPR050757">
    <property type="entry name" value="Collagen_mod_GT25"/>
</dbReference>